<evidence type="ECO:0000313" key="3">
    <source>
        <dbReference type="Proteomes" id="UP000012960"/>
    </source>
</evidence>
<name>A0A804I2L8_MUSAM</name>
<dbReference type="InParanoid" id="A0A804I2L8"/>
<evidence type="ECO:0000313" key="2">
    <source>
        <dbReference type="EnsemblPlants" id="Ma02_p14020.1"/>
    </source>
</evidence>
<dbReference type="Proteomes" id="UP000012960">
    <property type="component" value="Unplaced"/>
</dbReference>
<sequence length="180" mass="20564">MHGCLQKKQRLPNQGATSDGEMLDGQIVKYQPLIDEAAKAMLRQILKMTMLESLINLDNHLIENFQSLSETFERYFKSEFSHSTAAVAEMIGTVKLTNIGVLSAVPGYIAPSTILLTFQLGIWWWICHRICMLVHVSENLYVNPLTLDEAMRLETDDFLAHTDINFHDDEEKLPDIMYAF</sequence>
<keyword evidence="1" id="KW-1133">Transmembrane helix</keyword>
<proteinExistence type="predicted"/>
<organism evidence="2 3">
    <name type="scientific">Musa acuminata subsp. malaccensis</name>
    <name type="common">Wild banana</name>
    <name type="synonym">Musa malaccensis</name>
    <dbReference type="NCBI Taxonomy" id="214687"/>
    <lineage>
        <taxon>Eukaryota</taxon>
        <taxon>Viridiplantae</taxon>
        <taxon>Streptophyta</taxon>
        <taxon>Embryophyta</taxon>
        <taxon>Tracheophyta</taxon>
        <taxon>Spermatophyta</taxon>
        <taxon>Magnoliopsida</taxon>
        <taxon>Liliopsida</taxon>
        <taxon>Zingiberales</taxon>
        <taxon>Musaceae</taxon>
        <taxon>Musa</taxon>
    </lineage>
</organism>
<accession>A0A804I2L8</accession>
<dbReference type="Gramene" id="Ma02_t14020.1">
    <property type="protein sequence ID" value="Ma02_p14020.1"/>
    <property type="gene ID" value="Ma02_g14020"/>
</dbReference>
<feature type="transmembrane region" description="Helical" evidence="1">
    <location>
        <begin position="105"/>
        <end position="126"/>
    </location>
</feature>
<keyword evidence="1" id="KW-0812">Transmembrane</keyword>
<keyword evidence="1" id="KW-0472">Membrane</keyword>
<dbReference type="EnsemblPlants" id="Ma02_t14020.1">
    <property type="protein sequence ID" value="Ma02_p14020.1"/>
    <property type="gene ID" value="Ma02_g14020"/>
</dbReference>
<dbReference type="AlphaFoldDB" id="A0A804I2L8"/>
<reference evidence="2" key="1">
    <citation type="submission" date="2021-05" db="UniProtKB">
        <authorList>
            <consortium name="EnsemblPlants"/>
        </authorList>
    </citation>
    <scope>IDENTIFICATION</scope>
    <source>
        <strain evidence="2">subsp. malaccensis</strain>
    </source>
</reference>
<keyword evidence="3" id="KW-1185">Reference proteome</keyword>
<evidence type="ECO:0000256" key="1">
    <source>
        <dbReference type="SAM" id="Phobius"/>
    </source>
</evidence>
<protein>
    <submittedName>
        <fullName evidence="2">Uncharacterized protein</fullName>
    </submittedName>
</protein>